<keyword evidence="2" id="KW-0560">Oxidoreductase</keyword>
<dbReference type="PANTHER" id="PTHR45348:SF2">
    <property type="entry name" value="ZINC-TYPE ALCOHOL DEHYDROGENASE-LIKE PROTEIN C2E1P3.01"/>
    <property type="match status" value="1"/>
</dbReference>
<dbReference type="InterPro" id="IPR011032">
    <property type="entry name" value="GroES-like_sf"/>
</dbReference>
<dbReference type="Gene3D" id="3.40.50.720">
    <property type="entry name" value="NAD(P)-binding Rossmann-like Domain"/>
    <property type="match status" value="1"/>
</dbReference>
<dbReference type="Proteomes" id="UP000027920">
    <property type="component" value="Unassembled WGS sequence"/>
</dbReference>
<evidence type="ECO:0000259" key="3">
    <source>
        <dbReference type="SMART" id="SM00829"/>
    </source>
</evidence>
<dbReference type="AlphaFoldDB" id="A0A072PD03"/>
<comment type="similarity">
    <text evidence="1">Belongs to the zinc-containing alcohol dehydrogenase family.</text>
</comment>
<proteinExistence type="inferred from homology"/>
<dbReference type="STRING" id="1182545.A0A072PD03"/>
<dbReference type="HOGENOM" id="CLU_026673_16_1_1"/>
<dbReference type="Gene3D" id="3.90.180.10">
    <property type="entry name" value="Medium-chain alcohol dehydrogenases, catalytic domain"/>
    <property type="match status" value="1"/>
</dbReference>
<dbReference type="SUPFAM" id="SSF50129">
    <property type="entry name" value="GroES-like"/>
    <property type="match status" value="1"/>
</dbReference>
<protein>
    <recommendedName>
        <fullName evidence="3">Enoyl reductase (ER) domain-containing protein</fullName>
    </recommendedName>
</protein>
<dbReference type="InterPro" id="IPR036291">
    <property type="entry name" value="NAD(P)-bd_dom_sf"/>
</dbReference>
<comment type="caution">
    <text evidence="4">The sequence shown here is derived from an EMBL/GenBank/DDBJ whole genome shotgun (WGS) entry which is preliminary data.</text>
</comment>
<dbReference type="InterPro" id="IPR020843">
    <property type="entry name" value="ER"/>
</dbReference>
<accession>A0A072PD03</accession>
<keyword evidence="5" id="KW-1185">Reference proteome</keyword>
<organism evidence="4 5">
    <name type="scientific">Exophiala aquamarina CBS 119918</name>
    <dbReference type="NCBI Taxonomy" id="1182545"/>
    <lineage>
        <taxon>Eukaryota</taxon>
        <taxon>Fungi</taxon>
        <taxon>Dikarya</taxon>
        <taxon>Ascomycota</taxon>
        <taxon>Pezizomycotina</taxon>
        <taxon>Eurotiomycetes</taxon>
        <taxon>Chaetothyriomycetidae</taxon>
        <taxon>Chaetothyriales</taxon>
        <taxon>Herpotrichiellaceae</taxon>
        <taxon>Exophiala</taxon>
    </lineage>
</organism>
<dbReference type="GeneID" id="25280559"/>
<feature type="domain" description="Enoyl reductase (ER)" evidence="3">
    <location>
        <begin position="8"/>
        <end position="342"/>
    </location>
</feature>
<evidence type="ECO:0000313" key="5">
    <source>
        <dbReference type="Proteomes" id="UP000027920"/>
    </source>
</evidence>
<dbReference type="GO" id="GO:0016651">
    <property type="term" value="F:oxidoreductase activity, acting on NAD(P)H"/>
    <property type="evidence" value="ECO:0007669"/>
    <property type="project" value="InterPro"/>
</dbReference>
<dbReference type="EMBL" id="AMGV01000004">
    <property type="protein sequence ID" value="KEF57716.1"/>
    <property type="molecule type" value="Genomic_DNA"/>
</dbReference>
<dbReference type="SMART" id="SM00829">
    <property type="entry name" value="PKS_ER"/>
    <property type="match status" value="1"/>
</dbReference>
<dbReference type="Pfam" id="PF08240">
    <property type="entry name" value="ADH_N"/>
    <property type="match status" value="1"/>
</dbReference>
<dbReference type="VEuPathDB" id="FungiDB:A1O9_05634"/>
<dbReference type="OrthoDB" id="48317at2759"/>
<dbReference type="RefSeq" id="XP_013260306.1">
    <property type="nucleotide sequence ID" value="XM_013404852.1"/>
</dbReference>
<dbReference type="InterPro" id="IPR013154">
    <property type="entry name" value="ADH-like_N"/>
</dbReference>
<evidence type="ECO:0000313" key="4">
    <source>
        <dbReference type="EMBL" id="KEF57716.1"/>
    </source>
</evidence>
<name>A0A072PD03_9EURO</name>
<evidence type="ECO:0000256" key="2">
    <source>
        <dbReference type="ARBA" id="ARBA00023002"/>
    </source>
</evidence>
<gene>
    <name evidence="4" type="ORF">A1O9_05634</name>
</gene>
<dbReference type="SUPFAM" id="SSF51735">
    <property type="entry name" value="NAD(P)-binding Rossmann-fold domains"/>
    <property type="match status" value="1"/>
</dbReference>
<dbReference type="PANTHER" id="PTHR45348">
    <property type="entry name" value="HYPOTHETICAL OXIDOREDUCTASE (EUROFUNG)"/>
    <property type="match status" value="1"/>
</dbReference>
<dbReference type="CDD" id="cd08249">
    <property type="entry name" value="enoyl_reductase_like"/>
    <property type="match status" value="1"/>
</dbReference>
<reference evidence="4 5" key="1">
    <citation type="submission" date="2013-03" db="EMBL/GenBank/DDBJ databases">
        <title>The Genome Sequence of Exophiala aquamarina CBS 119918.</title>
        <authorList>
            <consortium name="The Broad Institute Genomics Platform"/>
            <person name="Cuomo C."/>
            <person name="de Hoog S."/>
            <person name="Gorbushina A."/>
            <person name="Walker B."/>
            <person name="Young S.K."/>
            <person name="Zeng Q."/>
            <person name="Gargeya S."/>
            <person name="Fitzgerald M."/>
            <person name="Haas B."/>
            <person name="Abouelleil A."/>
            <person name="Allen A.W."/>
            <person name="Alvarado L."/>
            <person name="Arachchi H.M."/>
            <person name="Berlin A.M."/>
            <person name="Chapman S.B."/>
            <person name="Gainer-Dewar J."/>
            <person name="Goldberg J."/>
            <person name="Griggs A."/>
            <person name="Gujja S."/>
            <person name="Hansen M."/>
            <person name="Howarth C."/>
            <person name="Imamovic A."/>
            <person name="Ireland A."/>
            <person name="Larimer J."/>
            <person name="McCowan C."/>
            <person name="Murphy C."/>
            <person name="Pearson M."/>
            <person name="Poon T.W."/>
            <person name="Priest M."/>
            <person name="Roberts A."/>
            <person name="Saif S."/>
            <person name="Shea T."/>
            <person name="Sisk P."/>
            <person name="Sykes S."/>
            <person name="Wortman J."/>
            <person name="Nusbaum C."/>
            <person name="Birren B."/>
        </authorList>
    </citation>
    <scope>NUCLEOTIDE SEQUENCE [LARGE SCALE GENOMIC DNA]</scope>
    <source>
        <strain evidence="4 5">CBS 119918</strain>
    </source>
</reference>
<sequence>MKAIAVHGRKATLVEDRSVPALRDGFVLIKVAAVALNPTDWKHLEYNLVDDGCLIGCDFAGQVVEIGEGVRKDLSRGDRVAGVAHGGNCVEPQDGAFAEYIVAKGDLLIKIPGSMGFEEAATLPLGVGTVMQGLYQKGLVMNLPDAPAKEKSFVLIYGGATATGALGIQYAKLSGYTVLTTCSPRSSEYVKALGADEVFDYNDADVGLKIRGYTNDRLLLVWDIISTEASAQICAKALSSGSKSCKYASFLGNCSPRDEVESIGTNLYTIWGEDFRSGCTEWPAVREDFEWGTKFMELTERLLAKGQLKPHKCTVREGGLNGVLQGLEDLKNNKVSAEKLVYQIVED</sequence>
<evidence type="ECO:0000256" key="1">
    <source>
        <dbReference type="ARBA" id="ARBA00008072"/>
    </source>
</evidence>
<dbReference type="InterPro" id="IPR047122">
    <property type="entry name" value="Trans-enoyl_RdTase-like"/>
</dbReference>